<sequence length="276" mass="29159">MRVACHTITWGGVLGAPTGVTSIKDLHYLSHGSITEAVREIGAVGYEGAEVFDGNLAAIADDPQPFLDTLAASGVELVSVYSGANFVYADVLPDEMARLRRACVLARRFGASRLVVGGGARRAAGTPDEDYDRLGAALDQVADLAEEHGLEASYHPHLSTIVESPDELDRIMARTRIGFCPDTAHLAAGGGDPAALIRRYPGRLAHVHLKDIDLATGAFLPLGQGDLDLEDVVRAVVESGYDSWLVVELDSTDGTPADAAALSHAYLTDLLSRVTS</sequence>
<evidence type="ECO:0000313" key="4">
    <source>
        <dbReference type="Proteomes" id="UP001595685"/>
    </source>
</evidence>
<dbReference type="Proteomes" id="UP001595685">
    <property type="component" value="Unassembled WGS sequence"/>
</dbReference>
<organism evidence="3 4">
    <name type="scientific">Aquipuribacter hungaricus</name>
    <dbReference type="NCBI Taxonomy" id="545624"/>
    <lineage>
        <taxon>Bacteria</taxon>
        <taxon>Bacillati</taxon>
        <taxon>Actinomycetota</taxon>
        <taxon>Actinomycetes</taxon>
        <taxon>Micrococcales</taxon>
        <taxon>Intrasporangiaceae</taxon>
        <taxon>Aquipuribacter</taxon>
    </lineage>
</organism>
<dbReference type="GO" id="GO:0016853">
    <property type="term" value="F:isomerase activity"/>
    <property type="evidence" value="ECO:0007669"/>
    <property type="project" value="UniProtKB-KW"/>
</dbReference>
<evidence type="ECO:0000313" key="3">
    <source>
        <dbReference type="EMBL" id="MFC3688847.1"/>
    </source>
</evidence>
<comment type="caution">
    <text evidence="3">The sequence shown here is derived from an EMBL/GenBank/DDBJ whole genome shotgun (WGS) entry which is preliminary data.</text>
</comment>
<dbReference type="PANTHER" id="PTHR12110:SF41">
    <property type="entry name" value="INOSOSE DEHYDRATASE"/>
    <property type="match status" value="1"/>
</dbReference>
<protein>
    <submittedName>
        <fullName evidence="3">Sugar phosphate isomerase/epimerase family protein</fullName>
    </submittedName>
</protein>
<dbReference type="InterPro" id="IPR050312">
    <property type="entry name" value="IolE/XylAMocC-like"/>
</dbReference>
<evidence type="ECO:0000259" key="2">
    <source>
        <dbReference type="Pfam" id="PF01261"/>
    </source>
</evidence>
<feature type="domain" description="Xylose isomerase-like TIM barrel" evidence="2">
    <location>
        <begin position="41"/>
        <end position="265"/>
    </location>
</feature>
<dbReference type="PANTHER" id="PTHR12110">
    <property type="entry name" value="HYDROXYPYRUVATE ISOMERASE"/>
    <property type="match status" value="1"/>
</dbReference>
<dbReference type="RefSeq" id="WP_340288303.1">
    <property type="nucleotide sequence ID" value="NZ_JBBEOI010000001.1"/>
</dbReference>
<dbReference type="InterPro" id="IPR013022">
    <property type="entry name" value="Xyl_isomerase-like_TIM-brl"/>
</dbReference>
<accession>A0ABV7WHE4</accession>
<dbReference type="SUPFAM" id="SSF51658">
    <property type="entry name" value="Xylose isomerase-like"/>
    <property type="match status" value="1"/>
</dbReference>
<reference evidence="4" key="1">
    <citation type="journal article" date="2019" name="Int. J. Syst. Evol. Microbiol.">
        <title>The Global Catalogue of Microorganisms (GCM) 10K type strain sequencing project: providing services to taxonomists for standard genome sequencing and annotation.</title>
        <authorList>
            <consortium name="The Broad Institute Genomics Platform"/>
            <consortium name="The Broad Institute Genome Sequencing Center for Infectious Disease"/>
            <person name="Wu L."/>
            <person name="Ma J."/>
        </authorList>
    </citation>
    <scope>NUCLEOTIDE SEQUENCE [LARGE SCALE GENOMIC DNA]</scope>
    <source>
        <strain evidence="4">NCAIM B.02333</strain>
    </source>
</reference>
<dbReference type="InterPro" id="IPR036237">
    <property type="entry name" value="Xyl_isomerase-like_sf"/>
</dbReference>
<dbReference type="EMBL" id="JBHRWW010000006">
    <property type="protein sequence ID" value="MFC3688847.1"/>
    <property type="molecule type" value="Genomic_DNA"/>
</dbReference>
<dbReference type="Pfam" id="PF01261">
    <property type="entry name" value="AP_endonuc_2"/>
    <property type="match status" value="1"/>
</dbReference>
<proteinExistence type="predicted"/>
<evidence type="ECO:0000256" key="1">
    <source>
        <dbReference type="ARBA" id="ARBA00023277"/>
    </source>
</evidence>
<gene>
    <name evidence="3" type="ORF">ACFOLH_10885</name>
</gene>
<keyword evidence="1" id="KW-0119">Carbohydrate metabolism</keyword>
<keyword evidence="4" id="KW-1185">Reference proteome</keyword>
<dbReference type="Gene3D" id="3.20.20.150">
    <property type="entry name" value="Divalent-metal-dependent TIM barrel enzymes"/>
    <property type="match status" value="1"/>
</dbReference>
<keyword evidence="3" id="KW-0413">Isomerase</keyword>
<name>A0ABV7WHE4_9MICO</name>